<feature type="region of interest" description="Disordered" evidence="11">
    <location>
        <begin position="1"/>
        <end position="22"/>
    </location>
</feature>
<keyword evidence="8" id="KW-0627">Porphyrin biosynthesis</keyword>
<accession>A0A139B160</accession>
<evidence type="ECO:0000256" key="3">
    <source>
        <dbReference type="ARBA" id="ARBA00004735"/>
    </source>
</evidence>
<dbReference type="Pfam" id="PF03900">
    <property type="entry name" value="Porphobil_deamC"/>
    <property type="match status" value="1"/>
</dbReference>
<dbReference type="EMBL" id="KQ965731">
    <property type="protein sequence ID" value="KXS22533.1"/>
    <property type="molecule type" value="Genomic_DNA"/>
</dbReference>
<dbReference type="AlphaFoldDB" id="A0A139B160"/>
<dbReference type="PROSITE" id="PS00533">
    <property type="entry name" value="PORPHOBILINOGEN_DEAM"/>
    <property type="match status" value="1"/>
</dbReference>
<dbReference type="PANTHER" id="PTHR11557">
    <property type="entry name" value="PORPHOBILINOGEN DEAMINASE"/>
    <property type="match status" value="1"/>
</dbReference>
<reference evidence="14 15" key="1">
    <citation type="journal article" date="2015" name="Genome Biol. Evol.">
        <title>Phylogenomic analyses indicate that early fungi evolved digesting cell walls of algal ancestors of land plants.</title>
        <authorList>
            <person name="Chang Y."/>
            <person name="Wang S."/>
            <person name="Sekimoto S."/>
            <person name="Aerts A.L."/>
            <person name="Choi C."/>
            <person name="Clum A."/>
            <person name="LaButti K.M."/>
            <person name="Lindquist E.A."/>
            <person name="Yee Ngan C."/>
            <person name="Ohm R.A."/>
            <person name="Salamov A.A."/>
            <person name="Grigoriev I.V."/>
            <person name="Spatafora J.W."/>
            <person name="Berbee M.L."/>
        </authorList>
    </citation>
    <scope>NUCLEOTIDE SEQUENCE [LARGE SCALE GENOMIC DNA]</scope>
    <source>
        <strain evidence="14 15">JEL478</strain>
    </source>
</reference>
<comment type="function">
    <text evidence="2">Tetrapolymerization of the monopyrrole PBG into the hydroxymethylbilane pre-uroporphyrinogen in several discrete steps.</text>
</comment>
<dbReference type="InterPro" id="IPR022418">
    <property type="entry name" value="Porphobilinogen_deaminase_C"/>
</dbReference>
<protein>
    <recommendedName>
        <fullName evidence="5">hydroxymethylbilane synthase</fullName>
        <ecNumber evidence="5">2.5.1.61</ecNumber>
    </recommendedName>
    <alternativeName>
        <fullName evidence="10">Hydroxymethylbilane synthase</fullName>
    </alternativeName>
    <alternativeName>
        <fullName evidence="9">Pre-uroporphyrinogen synthase</fullName>
    </alternativeName>
</protein>
<feature type="domain" description="Porphobilinogen deaminase C-terminal" evidence="13">
    <location>
        <begin position="310"/>
        <end position="381"/>
    </location>
</feature>
<dbReference type="FunFam" id="3.40.190.10:FF:000004">
    <property type="entry name" value="Porphobilinogen deaminase"/>
    <property type="match status" value="1"/>
</dbReference>
<evidence type="ECO:0000256" key="8">
    <source>
        <dbReference type="ARBA" id="ARBA00023244"/>
    </source>
</evidence>
<evidence type="ECO:0000313" key="15">
    <source>
        <dbReference type="Proteomes" id="UP000070544"/>
    </source>
</evidence>
<evidence type="ECO:0000256" key="9">
    <source>
        <dbReference type="ARBA" id="ARBA00030685"/>
    </source>
</evidence>
<dbReference type="OrthoDB" id="564646at2759"/>
<dbReference type="UniPathway" id="UPA00251">
    <property type="reaction ID" value="UER00319"/>
</dbReference>
<dbReference type="Pfam" id="PF01379">
    <property type="entry name" value="Porphobil_deam"/>
    <property type="match status" value="1"/>
</dbReference>
<evidence type="ECO:0000256" key="6">
    <source>
        <dbReference type="ARBA" id="ARBA00022679"/>
    </source>
</evidence>
<keyword evidence="7" id="KW-0350">Heme biosynthesis</keyword>
<dbReference type="Proteomes" id="UP000070544">
    <property type="component" value="Unassembled WGS sequence"/>
</dbReference>
<evidence type="ECO:0000256" key="5">
    <source>
        <dbReference type="ARBA" id="ARBA00012655"/>
    </source>
</evidence>
<evidence type="ECO:0000256" key="11">
    <source>
        <dbReference type="SAM" id="MobiDB-lite"/>
    </source>
</evidence>
<dbReference type="STRING" id="1344416.A0A139B160"/>
<gene>
    <name evidence="14" type="ORF">M427DRAFT_141950</name>
</gene>
<dbReference type="PANTHER" id="PTHR11557:SF0">
    <property type="entry name" value="PORPHOBILINOGEN DEAMINASE"/>
    <property type="match status" value="1"/>
</dbReference>
<proteinExistence type="inferred from homology"/>
<dbReference type="SUPFAM" id="SSF53850">
    <property type="entry name" value="Periplasmic binding protein-like II"/>
    <property type="match status" value="1"/>
</dbReference>
<evidence type="ECO:0000259" key="13">
    <source>
        <dbReference type="Pfam" id="PF03900"/>
    </source>
</evidence>
<evidence type="ECO:0000256" key="2">
    <source>
        <dbReference type="ARBA" id="ARBA00002869"/>
    </source>
</evidence>
<evidence type="ECO:0000259" key="12">
    <source>
        <dbReference type="Pfam" id="PF01379"/>
    </source>
</evidence>
<dbReference type="SUPFAM" id="SSF54782">
    <property type="entry name" value="Porphobilinogen deaminase (hydroxymethylbilane synthase), C-terminal domain"/>
    <property type="match status" value="1"/>
</dbReference>
<evidence type="ECO:0000313" key="14">
    <source>
        <dbReference type="EMBL" id="KXS22533.1"/>
    </source>
</evidence>
<sequence length="464" mass="50390">MGESGREGIEPSDGPQHSDDKVFNVGTRNSKLALVQTEMVVEQLVRLHKEWSFKINSMATTGDKVLDVALSKIGTKALFTKELELALVAKTADFVVHSLKDMPTTLPKGMVLAATLEREDPRDSVVFSDEVKRTKPHVKTLADLPEGAVVGTSSVRRSAQMRRKFPHLLFRDVRGNVQTRLAKLNHLPDPTDPTLPFSAILLAHSGLIRLHLQHIVSYTLDEDESLYAVGQGALAVECRHPDGGASVDDILQVAGEVEAKFGAVVQSNGETSDVKDFDADASAAPTFPSKRDAHLLALIRTLEHRPTRVRVECERQVMRRLEGGCSVPLGVRTEIVESSLPNVSTDVDTKVPNDSNGTHTGIPPRRVLHMTAAVWTLDGSTETRVSDSEALATLPSSPSSSDATYPDAAFDLDLEAAHRLAERVVAALENAGARAILDEIKGKRERGEVVLEDVSKRPKKKTAG</sequence>
<feature type="compositionally biased region" description="Polar residues" evidence="11">
    <location>
        <begin position="344"/>
        <end position="359"/>
    </location>
</feature>
<comment type="pathway">
    <text evidence="3">Porphyrin-containing compound metabolism; protoporphyrin-IX biosynthesis; coproporphyrinogen-III from 5-aminolevulinate: step 2/4.</text>
</comment>
<comment type="similarity">
    <text evidence="4">Belongs to the HMBS family.</text>
</comment>
<dbReference type="InterPro" id="IPR022419">
    <property type="entry name" value="Porphobilin_deaminase_cofac_BS"/>
</dbReference>
<dbReference type="InterPro" id="IPR022417">
    <property type="entry name" value="Porphobilin_deaminase_N"/>
</dbReference>
<dbReference type="NCBIfam" id="TIGR00212">
    <property type="entry name" value="hemC"/>
    <property type="match status" value="1"/>
</dbReference>
<dbReference type="GO" id="GO:0006782">
    <property type="term" value="P:protoporphyrinogen IX biosynthetic process"/>
    <property type="evidence" value="ECO:0007669"/>
    <property type="project" value="UniProtKB-UniPathway"/>
</dbReference>
<dbReference type="InterPro" id="IPR036803">
    <property type="entry name" value="Porphobilinogen_deaminase_C_sf"/>
</dbReference>
<feature type="domain" description="Porphobilinogen deaminase N-terminal" evidence="12">
    <location>
        <begin position="24"/>
        <end position="242"/>
    </location>
</feature>
<evidence type="ECO:0000256" key="10">
    <source>
        <dbReference type="ARBA" id="ARBA00033064"/>
    </source>
</evidence>
<evidence type="ECO:0000256" key="4">
    <source>
        <dbReference type="ARBA" id="ARBA00005638"/>
    </source>
</evidence>
<evidence type="ECO:0000256" key="7">
    <source>
        <dbReference type="ARBA" id="ARBA00023133"/>
    </source>
</evidence>
<evidence type="ECO:0000256" key="1">
    <source>
        <dbReference type="ARBA" id="ARBA00001916"/>
    </source>
</evidence>
<keyword evidence="15" id="KW-1185">Reference proteome</keyword>
<dbReference type="FunFam" id="3.40.190.10:FF:000005">
    <property type="entry name" value="Porphobilinogen deaminase"/>
    <property type="match status" value="1"/>
</dbReference>
<name>A0A139B160_GONPJ</name>
<feature type="region of interest" description="Disordered" evidence="11">
    <location>
        <begin position="344"/>
        <end position="363"/>
    </location>
</feature>
<keyword evidence="6" id="KW-0808">Transferase</keyword>
<comment type="cofactor">
    <cofactor evidence="1">
        <name>dipyrromethane</name>
        <dbReference type="ChEBI" id="CHEBI:60342"/>
    </cofactor>
</comment>
<dbReference type="GO" id="GO:0004418">
    <property type="term" value="F:hydroxymethylbilane synthase activity"/>
    <property type="evidence" value="ECO:0007669"/>
    <property type="project" value="UniProtKB-EC"/>
</dbReference>
<dbReference type="InterPro" id="IPR000860">
    <property type="entry name" value="HemC"/>
</dbReference>
<dbReference type="Gene3D" id="3.40.190.10">
    <property type="entry name" value="Periplasmic binding protein-like II"/>
    <property type="match status" value="2"/>
</dbReference>
<dbReference type="GO" id="GO:0005737">
    <property type="term" value="C:cytoplasm"/>
    <property type="evidence" value="ECO:0007669"/>
    <property type="project" value="TreeGrafter"/>
</dbReference>
<dbReference type="EC" id="2.5.1.61" evidence="5"/>
<dbReference type="PRINTS" id="PR00151">
    <property type="entry name" value="PORPHBDMNASE"/>
</dbReference>
<organism evidence="14 15">
    <name type="scientific">Gonapodya prolifera (strain JEL478)</name>
    <name type="common">Monoblepharis prolifera</name>
    <dbReference type="NCBI Taxonomy" id="1344416"/>
    <lineage>
        <taxon>Eukaryota</taxon>
        <taxon>Fungi</taxon>
        <taxon>Fungi incertae sedis</taxon>
        <taxon>Chytridiomycota</taxon>
        <taxon>Chytridiomycota incertae sedis</taxon>
        <taxon>Monoblepharidomycetes</taxon>
        <taxon>Monoblepharidales</taxon>
        <taxon>Gonapodyaceae</taxon>
        <taxon>Gonapodya</taxon>
    </lineage>
</organism>
<dbReference type="Gene3D" id="3.30.160.40">
    <property type="entry name" value="Porphobilinogen deaminase, C-terminal domain"/>
    <property type="match status" value="1"/>
</dbReference>